<name>A0ABZ1BZQ1_9FIRM</name>
<dbReference type="InterPro" id="IPR010690">
    <property type="entry name" value="YqfD"/>
</dbReference>
<evidence type="ECO:0000256" key="1">
    <source>
        <dbReference type="SAM" id="Phobius"/>
    </source>
</evidence>
<dbReference type="Pfam" id="PF06898">
    <property type="entry name" value="YqfD"/>
    <property type="match status" value="1"/>
</dbReference>
<evidence type="ECO:0000313" key="3">
    <source>
        <dbReference type="Proteomes" id="UP001332192"/>
    </source>
</evidence>
<evidence type="ECO:0000313" key="2">
    <source>
        <dbReference type="EMBL" id="WRP18282.1"/>
    </source>
</evidence>
<keyword evidence="3" id="KW-1185">Reference proteome</keyword>
<keyword evidence="1" id="KW-0472">Membrane</keyword>
<dbReference type="EMBL" id="CP141615">
    <property type="protein sequence ID" value="WRP18282.1"/>
    <property type="molecule type" value="Genomic_DNA"/>
</dbReference>
<keyword evidence="1" id="KW-1133">Transmembrane helix</keyword>
<organism evidence="2 3">
    <name type="scientific">Carboxydichorda subterranea</name>
    <dbReference type="NCBI Taxonomy" id="3109565"/>
    <lineage>
        <taxon>Bacteria</taxon>
        <taxon>Bacillati</taxon>
        <taxon>Bacillota</taxon>
        <taxon>Limnochordia</taxon>
        <taxon>Limnochordales</taxon>
        <taxon>Geochordaceae</taxon>
        <taxon>Carboxydichorda</taxon>
    </lineage>
</organism>
<dbReference type="RefSeq" id="WP_324717553.1">
    <property type="nucleotide sequence ID" value="NZ_CP141615.1"/>
</dbReference>
<keyword evidence="1" id="KW-0812">Transmembrane</keyword>
<proteinExistence type="predicted"/>
<sequence length="394" mass="43383">MGEWLSGYVVIRASGEGLAGFVNLASRAGVELYRARRVGRHVLVATVAARDFRRLRAPARQSGVRVRLIRRGGLPFVAARIAASPGLIAGFAVAAVLVAALSARVWVVDVQGVSGRLLEQLQEVLSRSGLRPGVLKHRVETRQLEQELLEAMPQLAWTRVQIVGSVARVEVRPRRDEQRLFMAPGDVVAAMDGLVVQVIPGAGWPVVRQGDVVRRGQVLITGQPPAGVDPASARPVRATGVVYARVWSEAVAEQPLEMRIDTPTGRRATGWLVRVGPWHLRLGAIDPPFRRFQSEIAHHRLPRPLDWMPVAWDRVAYDEMRSHAVALDRQQARRIAQEQALERALARLGASPEILRQTVTTQEQELSRGVVVVRSRAIVEAVQQIGQFVPSEGR</sequence>
<protein>
    <submittedName>
        <fullName evidence="2">Sporulation protein YqfD</fullName>
    </submittedName>
</protein>
<feature type="transmembrane region" description="Helical" evidence="1">
    <location>
        <begin position="77"/>
        <end position="101"/>
    </location>
</feature>
<dbReference type="Proteomes" id="UP001332192">
    <property type="component" value="Chromosome"/>
</dbReference>
<accession>A0ABZ1BZQ1</accession>
<reference evidence="2 3" key="1">
    <citation type="journal article" date="2024" name="Front. Microbiol.">
        <title>Novel thermophilic genera Geochorda gen. nov. and Carboxydochorda gen. nov. from the deep terrestrial subsurface reveal the ecophysiological diversity in the class Limnochordia.</title>
        <authorList>
            <person name="Karnachuk O.V."/>
            <person name="Lukina A.P."/>
            <person name="Avakyan M.R."/>
            <person name="Kadnikov V.V."/>
            <person name="Begmatov S."/>
            <person name="Beletsky A.V."/>
            <person name="Vlasova K.G."/>
            <person name="Novikov A.A."/>
            <person name="Shcherbakova V.A."/>
            <person name="Mardanov A.V."/>
            <person name="Ravin N.V."/>
        </authorList>
    </citation>
    <scope>NUCLEOTIDE SEQUENCE [LARGE SCALE GENOMIC DNA]</scope>
    <source>
        <strain evidence="2 3">L945</strain>
    </source>
</reference>
<gene>
    <name evidence="2" type="ORF">U7230_04545</name>
</gene>